<dbReference type="Proteomes" id="UP001244011">
    <property type="component" value="Unassembled WGS sequence"/>
</dbReference>
<dbReference type="GO" id="GO:0005634">
    <property type="term" value="C:nucleus"/>
    <property type="evidence" value="ECO:0007669"/>
    <property type="project" value="UniProtKB-SubCell"/>
</dbReference>
<dbReference type="SUPFAM" id="SSF52141">
    <property type="entry name" value="Uracil-DNA glycosylase-like"/>
    <property type="match status" value="1"/>
</dbReference>
<sequence>MSSLKRKAGAQAGADAKKPKQNGSLMSFFGVPKGAAKGTTNGGGAGPSAPALLKFDKQKWVAGLTDEQRKLLKLEIDTLHDSWLALLKDEIVTKEFLELKRFLTRETAAGKKWFPPEEDVYSWSRHTPFNTVKVVILGQDPYHNVNQAHGLAFSVRPPTEAPPSLRNMYICLKNDYPSFAAPAKKGGLLTPWADRGVLMLNTCLTVRAREANSHANRGWERFTQRVIDLVAARRARGVVFVAWGTPAGKRVTKVDASRHLVLRSVHPSPLSAHRGFFECGHFRAANKWLVERYGAQGEIDWALTEGTSTLEHGAAGVGNGDVEKKMVGAVAKTEAAAEEKVKAVGTEGNAKVEAVAKTEVVDEEKLKLVATEGDENAKPEVEA</sequence>
<name>A0AAJ0FEX9_9PEZI</name>
<evidence type="ECO:0000256" key="3">
    <source>
        <dbReference type="ARBA" id="ARBA00022801"/>
    </source>
</evidence>
<dbReference type="NCBIfam" id="NF003589">
    <property type="entry name" value="PRK05254.1-2"/>
    <property type="match status" value="1"/>
</dbReference>
<evidence type="ECO:0000256" key="4">
    <source>
        <dbReference type="ARBA" id="ARBA00023128"/>
    </source>
</evidence>
<keyword evidence="12" id="KW-1185">Reference proteome</keyword>
<dbReference type="AlphaFoldDB" id="A0AAJ0FEX9"/>
<keyword evidence="2 7" id="KW-0227">DNA damage</keyword>
<comment type="function">
    <text evidence="7">Excises uracil residues from the DNA which can arise as a result of misincorporation of dUMP residues by DNA polymerase or due to deamination of cytosine.</text>
</comment>
<organism evidence="11 12">
    <name type="scientific">Phialemonium atrogriseum</name>
    <dbReference type="NCBI Taxonomy" id="1093897"/>
    <lineage>
        <taxon>Eukaryota</taxon>
        <taxon>Fungi</taxon>
        <taxon>Dikarya</taxon>
        <taxon>Ascomycota</taxon>
        <taxon>Pezizomycotina</taxon>
        <taxon>Sordariomycetes</taxon>
        <taxon>Sordariomycetidae</taxon>
        <taxon>Cephalothecales</taxon>
        <taxon>Cephalothecaceae</taxon>
        <taxon>Phialemonium</taxon>
    </lineage>
</organism>
<dbReference type="FunFam" id="3.40.470.10:FF:000007">
    <property type="entry name" value="Uracil-DNA glycosylase"/>
    <property type="match status" value="1"/>
</dbReference>
<dbReference type="PANTHER" id="PTHR11264:SF0">
    <property type="entry name" value="URACIL-DNA GLYCOSYLASE"/>
    <property type="match status" value="1"/>
</dbReference>
<dbReference type="NCBIfam" id="NF003592">
    <property type="entry name" value="PRK05254.1-5"/>
    <property type="match status" value="1"/>
</dbReference>
<keyword evidence="6 7" id="KW-0539">Nucleus</keyword>
<feature type="domain" description="Uracil-DNA glycosylase-like" evidence="10">
    <location>
        <begin position="125"/>
        <end position="289"/>
    </location>
</feature>
<dbReference type="InterPro" id="IPR002043">
    <property type="entry name" value="UDG_fam1"/>
</dbReference>
<evidence type="ECO:0000256" key="2">
    <source>
        <dbReference type="ARBA" id="ARBA00022763"/>
    </source>
</evidence>
<dbReference type="InterPro" id="IPR036895">
    <property type="entry name" value="Uracil-DNA_glycosylase-like_sf"/>
</dbReference>
<dbReference type="Gene3D" id="3.40.470.10">
    <property type="entry name" value="Uracil-DNA glycosylase-like domain"/>
    <property type="match status" value="1"/>
</dbReference>
<dbReference type="SMART" id="SM00986">
    <property type="entry name" value="UDG"/>
    <property type="match status" value="1"/>
</dbReference>
<evidence type="ECO:0000256" key="8">
    <source>
        <dbReference type="PROSITE-ProRule" id="PRU10072"/>
    </source>
</evidence>
<dbReference type="GO" id="GO:0004844">
    <property type="term" value="F:uracil DNA N-glycosylase activity"/>
    <property type="evidence" value="ECO:0007669"/>
    <property type="project" value="UniProtKB-UniRule"/>
</dbReference>
<evidence type="ECO:0000256" key="5">
    <source>
        <dbReference type="ARBA" id="ARBA00023204"/>
    </source>
</evidence>
<keyword evidence="4 7" id="KW-0496">Mitochondrion</keyword>
<keyword evidence="5 7" id="KW-0234">DNA repair</keyword>
<dbReference type="EMBL" id="MU839018">
    <property type="protein sequence ID" value="KAK1764862.1"/>
    <property type="molecule type" value="Genomic_DNA"/>
</dbReference>
<dbReference type="NCBIfam" id="TIGR00628">
    <property type="entry name" value="ung"/>
    <property type="match status" value="1"/>
</dbReference>
<reference evidence="11" key="1">
    <citation type="submission" date="2023-06" db="EMBL/GenBank/DDBJ databases">
        <title>Genome-scale phylogeny and comparative genomics of the fungal order Sordariales.</title>
        <authorList>
            <consortium name="Lawrence Berkeley National Laboratory"/>
            <person name="Hensen N."/>
            <person name="Bonometti L."/>
            <person name="Westerberg I."/>
            <person name="Brannstrom I.O."/>
            <person name="Guillou S."/>
            <person name="Cros-Aarteil S."/>
            <person name="Calhoun S."/>
            <person name="Haridas S."/>
            <person name="Kuo A."/>
            <person name="Mondo S."/>
            <person name="Pangilinan J."/>
            <person name="Riley R."/>
            <person name="Labutti K."/>
            <person name="Andreopoulos B."/>
            <person name="Lipzen A."/>
            <person name="Chen C."/>
            <person name="Yanf M."/>
            <person name="Daum C."/>
            <person name="Ng V."/>
            <person name="Clum A."/>
            <person name="Steindorff A."/>
            <person name="Ohm R."/>
            <person name="Martin F."/>
            <person name="Silar P."/>
            <person name="Natvig D."/>
            <person name="Lalanne C."/>
            <person name="Gautier V."/>
            <person name="Ament-Velasquez S.L."/>
            <person name="Kruys A."/>
            <person name="Hutchinson M.I."/>
            <person name="Powell A.J."/>
            <person name="Barry K."/>
            <person name="Miller A.N."/>
            <person name="Grigoriev I.V."/>
            <person name="Debuchy R."/>
            <person name="Gladieux P."/>
            <person name="Thoren M.H."/>
            <person name="Johannesson H."/>
        </authorList>
    </citation>
    <scope>NUCLEOTIDE SEQUENCE</scope>
    <source>
        <strain evidence="11">8032-3</strain>
    </source>
</reference>
<dbReference type="InterPro" id="IPR005122">
    <property type="entry name" value="Uracil-DNA_glycosylase-like"/>
</dbReference>
<proteinExistence type="inferred from homology"/>
<dbReference type="SMART" id="SM00987">
    <property type="entry name" value="UreE_C"/>
    <property type="match status" value="1"/>
</dbReference>
<evidence type="ECO:0000256" key="6">
    <source>
        <dbReference type="ARBA" id="ARBA00023242"/>
    </source>
</evidence>
<dbReference type="CDD" id="cd10027">
    <property type="entry name" value="UDG-F1-like"/>
    <property type="match status" value="1"/>
</dbReference>
<accession>A0AAJ0FEX9</accession>
<evidence type="ECO:0000259" key="10">
    <source>
        <dbReference type="SMART" id="SM00986"/>
    </source>
</evidence>
<evidence type="ECO:0000256" key="1">
    <source>
        <dbReference type="ARBA" id="ARBA00008184"/>
    </source>
</evidence>
<dbReference type="InterPro" id="IPR018085">
    <property type="entry name" value="Ura-DNA_Glyclase_AS"/>
</dbReference>
<dbReference type="HAMAP" id="MF_00148">
    <property type="entry name" value="UDG"/>
    <property type="match status" value="1"/>
</dbReference>
<evidence type="ECO:0000256" key="7">
    <source>
        <dbReference type="HAMAP-Rule" id="MF_03166"/>
    </source>
</evidence>
<feature type="region of interest" description="Disordered" evidence="9">
    <location>
        <begin position="1"/>
        <end position="24"/>
    </location>
</feature>
<comment type="subcellular location">
    <subcellularLocation>
        <location evidence="7">Mitochondrion</location>
    </subcellularLocation>
    <subcellularLocation>
        <location evidence="7">Nucleus</location>
    </subcellularLocation>
</comment>
<gene>
    <name evidence="7" type="primary">UNG1</name>
    <name evidence="11" type="ORF">QBC33DRAFT_186807</name>
</gene>
<dbReference type="GO" id="GO:0005739">
    <property type="term" value="C:mitochondrion"/>
    <property type="evidence" value="ECO:0007669"/>
    <property type="project" value="UniProtKB-SubCell"/>
</dbReference>
<comment type="caution">
    <text evidence="11">The sequence shown here is derived from an EMBL/GenBank/DDBJ whole genome shotgun (WGS) entry which is preliminary data.</text>
</comment>
<feature type="active site" description="Proton acceptor" evidence="7 8">
    <location>
        <position position="140"/>
    </location>
</feature>
<dbReference type="NCBIfam" id="NF003588">
    <property type="entry name" value="PRK05254.1-1"/>
    <property type="match status" value="1"/>
</dbReference>
<dbReference type="EC" id="3.2.2.27" evidence="7"/>
<comment type="similarity">
    <text evidence="1 7">Belongs to the uracil-DNA glycosylase (UDG) superfamily. UNG family.</text>
</comment>
<dbReference type="PANTHER" id="PTHR11264">
    <property type="entry name" value="URACIL-DNA GLYCOSYLASE"/>
    <property type="match status" value="1"/>
</dbReference>
<comment type="catalytic activity">
    <reaction evidence="7">
        <text>Hydrolyzes single-stranded DNA or mismatched double-stranded DNA and polynucleotides, releasing free uracil.</text>
        <dbReference type="EC" id="3.2.2.27"/>
    </reaction>
</comment>
<keyword evidence="3 7" id="KW-0378">Hydrolase</keyword>
<evidence type="ECO:0000313" key="12">
    <source>
        <dbReference type="Proteomes" id="UP001244011"/>
    </source>
</evidence>
<dbReference type="GO" id="GO:0097510">
    <property type="term" value="P:base-excision repair, AP site formation via deaminated base removal"/>
    <property type="evidence" value="ECO:0007669"/>
    <property type="project" value="TreeGrafter"/>
</dbReference>
<evidence type="ECO:0000313" key="11">
    <source>
        <dbReference type="EMBL" id="KAK1764862.1"/>
    </source>
</evidence>
<dbReference type="Pfam" id="PF03167">
    <property type="entry name" value="UDG"/>
    <property type="match status" value="1"/>
</dbReference>
<evidence type="ECO:0000256" key="9">
    <source>
        <dbReference type="SAM" id="MobiDB-lite"/>
    </source>
</evidence>
<protein>
    <recommendedName>
        <fullName evidence="7">Uracil-DNA glycosylase</fullName>
        <shortName evidence="7">UDG</shortName>
        <ecNumber evidence="7">3.2.2.27</ecNumber>
    </recommendedName>
</protein>
<dbReference type="PROSITE" id="PS00130">
    <property type="entry name" value="U_DNA_GLYCOSYLASE"/>
    <property type="match status" value="1"/>
</dbReference>